<keyword evidence="4 7" id="KW-1133">Transmembrane helix</keyword>
<feature type="region of interest" description="Disordered" evidence="6">
    <location>
        <begin position="519"/>
        <end position="548"/>
    </location>
</feature>
<dbReference type="InterPro" id="IPR055423">
    <property type="entry name" value="Ig_TMEM132_5th"/>
</dbReference>
<evidence type="ECO:0000259" key="9">
    <source>
        <dbReference type="Pfam" id="PF16070"/>
    </source>
</evidence>
<feature type="domain" description="Transmembrane protein TMEM132 fifth" evidence="10">
    <location>
        <begin position="492"/>
        <end position="639"/>
    </location>
</feature>
<dbReference type="InterPro" id="IPR031437">
    <property type="entry name" value="Ig_TMEM132_4th"/>
</dbReference>
<comment type="subcellular location">
    <subcellularLocation>
        <location evidence="1">Membrane</location>
        <topology evidence="1">Single-pass type I membrane protein</topology>
    </subcellularLocation>
</comment>
<feature type="compositionally biased region" description="Polar residues" evidence="6">
    <location>
        <begin position="913"/>
        <end position="923"/>
    </location>
</feature>
<evidence type="ECO:0000313" key="11">
    <source>
        <dbReference type="EMBL" id="CAF3453629.1"/>
    </source>
</evidence>
<feature type="transmembrane region" description="Helical" evidence="7">
    <location>
        <begin position="830"/>
        <end position="858"/>
    </location>
</feature>
<evidence type="ECO:0000256" key="8">
    <source>
        <dbReference type="SAM" id="SignalP"/>
    </source>
</evidence>
<feature type="chain" id="PRO_5044132583" evidence="8">
    <location>
        <begin position="20"/>
        <end position="961"/>
    </location>
</feature>
<dbReference type="AlphaFoldDB" id="A0A819WLY2"/>
<evidence type="ECO:0000256" key="6">
    <source>
        <dbReference type="SAM" id="MobiDB-lite"/>
    </source>
</evidence>
<evidence type="ECO:0000313" key="12">
    <source>
        <dbReference type="EMBL" id="CAF4124727.1"/>
    </source>
</evidence>
<name>A0A819WLY2_9BILA</name>
<dbReference type="EMBL" id="CAJNXB010005878">
    <property type="protein sequence ID" value="CAF3453629.1"/>
    <property type="molecule type" value="Genomic_DNA"/>
</dbReference>
<feature type="signal peptide" evidence="8">
    <location>
        <begin position="1"/>
        <end position="19"/>
    </location>
</feature>
<evidence type="ECO:0000313" key="13">
    <source>
        <dbReference type="Proteomes" id="UP000663873"/>
    </source>
</evidence>
<reference evidence="12" key="1">
    <citation type="submission" date="2021-02" db="EMBL/GenBank/DDBJ databases">
        <authorList>
            <person name="Nowell W R."/>
        </authorList>
    </citation>
    <scope>NUCLEOTIDE SEQUENCE</scope>
</reference>
<evidence type="ECO:0000256" key="1">
    <source>
        <dbReference type="ARBA" id="ARBA00004479"/>
    </source>
</evidence>
<evidence type="ECO:0000256" key="2">
    <source>
        <dbReference type="ARBA" id="ARBA00006166"/>
    </source>
</evidence>
<comment type="caution">
    <text evidence="12">The sequence shown here is derived from an EMBL/GenBank/DDBJ whole genome shotgun (WGS) entry which is preliminary data.</text>
</comment>
<protein>
    <submittedName>
        <fullName evidence="12">Uncharacterized protein</fullName>
    </submittedName>
</protein>
<dbReference type="Proteomes" id="UP000663873">
    <property type="component" value="Unassembled WGS sequence"/>
</dbReference>
<keyword evidence="13" id="KW-1185">Reference proteome</keyword>
<organism evidence="12 13">
    <name type="scientific">Rotaria socialis</name>
    <dbReference type="NCBI Taxonomy" id="392032"/>
    <lineage>
        <taxon>Eukaryota</taxon>
        <taxon>Metazoa</taxon>
        <taxon>Spiralia</taxon>
        <taxon>Gnathifera</taxon>
        <taxon>Rotifera</taxon>
        <taxon>Eurotatoria</taxon>
        <taxon>Bdelloidea</taxon>
        <taxon>Philodinida</taxon>
        <taxon>Philodinidae</taxon>
        <taxon>Rotaria</taxon>
    </lineage>
</organism>
<dbReference type="PANTHER" id="PTHR13388:SF11">
    <property type="entry name" value="DETONATOR, ISOFORM E"/>
    <property type="match status" value="1"/>
</dbReference>
<keyword evidence="5 7" id="KW-0472">Membrane</keyword>
<dbReference type="Pfam" id="PF16070">
    <property type="entry name" value="Ig_TMEM132_4th"/>
    <property type="match status" value="1"/>
</dbReference>
<feature type="region of interest" description="Disordered" evidence="6">
    <location>
        <begin position="895"/>
        <end position="923"/>
    </location>
</feature>
<evidence type="ECO:0000256" key="5">
    <source>
        <dbReference type="ARBA" id="ARBA00023136"/>
    </source>
</evidence>
<dbReference type="OrthoDB" id="10026202at2759"/>
<gene>
    <name evidence="11" type="ORF">TIS948_LOCUS32117</name>
    <name evidence="12" type="ORF">UJA718_LOCUS1804</name>
</gene>
<accession>A0A819WLY2</accession>
<evidence type="ECO:0000256" key="7">
    <source>
        <dbReference type="SAM" id="Phobius"/>
    </source>
</evidence>
<keyword evidence="3 7" id="KW-0812">Transmembrane</keyword>
<dbReference type="PANTHER" id="PTHR13388">
    <property type="entry name" value="DETONATOR, ISOFORM E"/>
    <property type="match status" value="1"/>
</dbReference>
<feature type="compositionally biased region" description="Acidic residues" evidence="6">
    <location>
        <begin position="525"/>
        <end position="548"/>
    </location>
</feature>
<dbReference type="GO" id="GO:0016020">
    <property type="term" value="C:membrane"/>
    <property type="evidence" value="ECO:0007669"/>
    <property type="project" value="UniProtKB-SubCell"/>
</dbReference>
<sequence length="961" mass="110967">MHDCYIFLFLIFVIRSIRSSQIEIEIPSISKSHLFEISSNVSQLLNRDVLFGLVDGTSSSISSSIIVRASYQQLHVERFFNLYQSNNKNSRQKVQKEPIFRSYLLTSSFNRSYPFIRVLVGSVQGPYANMNIQPLCAIVTAVNEQSLYETQACFISPHTGYCLVTISVLKMVEYVNKNHTKNKIELYLKLHHVVSIDECISDHTPKQDHIHHETRIGHAEYIDNDNIYFSTITRSSISIDYPIGIHYLDWYFPLKLKLIISSSLLPSFVLRCRLLSHFSIHLIQTNILKISNYNIQINHNVYHRASTSDIDFNIKINQINKTSQINTFEIDLATITLKINSTNIKKINQENFNSVSFIDWFLLSTASFNNTESILRVPIQIKYDDIQTIVGLTDFTSLINTAMLSMQIQQFPLTILAVNHSGSIQSISQAVCHSENIHLIQVDSNCNHIYFSGQERDDFFDQVKNPTSIVIRYEKYLQHLHFTVYIPERPLRIELSDAKLSRINGWFIRKRINANGEQKRRSFTDDFDNDDDGGGGGDDNDDGDDDDDFKCTSVYQQSTIYVYTKFYRTTQNGDRIYLFNKLNVLITPLVRAHLEIDNKSVAIIKNDHIIGIGPGKTNIRIYSFTNKLPMGSKGVYVDDKDFVDIEKISFNLVTDIGIETNLIEHTDPIYKVHFQIKPIFNRFHIDNRDQFGQINIILTYSDNTSVSLDDIPSDYYDLEIDMSRKNPLLITIDSSKPWKNRLIRPLALGHTTIYSRLKLGQQRCTDDRSFPQNELSCEIVILSNNTHQLNGNINNNNNLHSLSHEQSDHYVVLNNNNNNNIDHRTKTSPFLIALSILLGTCIVLFLSFITHWLINFYYRQNPNHHLRRSRHSTHSGAEEVNHDWIFLDRSSLEMPMKQQQQQQQQQEQQEQQNPPSIHSSTLHITSNPIINTPTLQQQKDLTELTHSQMVAYFESLKESHA</sequence>
<dbReference type="EMBL" id="CAJOBP010000113">
    <property type="protein sequence ID" value="CAF4124727.1"/>
    <property type="molecule type" value="Genomic_DNA"/>
</dbReference>
<feature type="domain" description="Transmembrane protein family 132 fourth" evidence="9">
    <location>
        <begin position="389"/>
        <end position="488"/>
    </location>
</feature>
<dbReference type="InterPro" id="IPR026307">
    <property type="entry name" value="TMEM132"/>
</dbReference>
<feature type="compositionally biased region" description="Low complexity" evidence="6">
    <location>
        <begin position="898"/>
        <end position="912"/>
    </location>
</feature>
<keyword evidence="8" id="KW-0732">Signal</keyword>
<dbReference type="Pfam" id="PF23486">
    <property type="entry name" value="Ig_TMEM132_5th"/>
    <property type="match status" value="1"/>
</dbReference>
<evidence type="ECO:0000256" key="3">
    <source>
        <dbReference type="ARBA" id="ARBA00022692"/>
    </source>
</evidence>
<comment type="similarity">
    <text evidence="2">Belongs to the TMEM132 family.</text>
</comment>
<dbReference type="Proteomes" id="UP000663825">
    <property type="component" value="Unassembled WGS sequence"/>
</dbReference>
<proteinExistence type="inferred from homology"/>
<evidence type="ECO:0000259" key="10">
    <source>
        <dbReference type="Pfam" id="PF23486"/>
    </source>
</evidence>
<evidence type="ECO:0000256" key="4">
    <source>
        <dbReference type="ARBA" id="ARBA00022989"/>
    </source>
</evidence>